<dbReference type="InterPro" id="IPR002575">
    <property type="entry name" value="Aminoglycoside_PTrfase"/>
</dbReference>
<organism evidence="2 3">
    <name type="scientific">Nonomuraea aridisoli</name>
    <dbReference type="NCBI Taxonomy" id="2070368"/>
    <lineage>
        <taxon>Bacteria</taxon>
        <taxon>Bacillati</taxon>
        <taxon>Actinomycetota</taxon>
        <taxon>Actinomycetes</taxon>
        <taxon>Streptosporangiales</taxon>
        <taxon>Streptosporangiaceae</taxon>
        <taxon>Nonomuraea</taxon>
    </lineage>
</organism>
<dbReference type="EMBL" id="POUD01000200">
    <property type="protein sequence ID" value="PZG12028.1"/>
    <property type="molecule type" value="Genomic_DNA"/>
</dbReference>
<reference evidence="2 3" key="1">
    <citation type="submission" date="2018-01" db="EMBL/GenBank/DDBJ databases">
        <title>Draft genome sequence of Nonomuraea sp. KC333.</title>
        <authorList>
            <person name="Sahin N."/>
            <person name="Saygin H."/>
            <person name="Ay H."/>
        </authorList>
    </citation>
    <scope>NUCLEOTIDE SEQUENCE [LARGE SCALE GENOMIC DNA]</scope>
    <source>
        <strain evidence="2 3">KC333</strain>
    </source>
</reference>
<evidence type="ECO:0000313" key="2">
    <source>
        <dbReference type="EMBL" id="PZG12028.1"/>
    </source>
</evidence>
<gene>
    <name evidence="2" type="ORF">C1J01_34000</name>
</gene>
<dbReference type="AlphaFoldDB" id="A0A2W2EIH3"/>
<dbReference type="RefSeq" id="WP_111183085.1">
    <property type="nucleotide sequence ID" value="NZ_POUD01000200.1"/>
</dbReference>
<keyword evidence="3" id="KW-1185">Reference proteome</keyword>
<sequence length="258" mass="29015">MADEEVLQNTPHRRVVRVGDTVRRPTHPWTPAVHALLRHLEEVGYPCSPRVLGIDEQGREVLTYLDGRSGAESWPKVVGDAGLVSVARLLRDYHDAVAGFRPTDRLIWCTGETGLGDGELVCHGDFGPWNIVWGGDRPVGIIDWDHARPADRLHDVAYALEYLAPFRDDAECHRWLGYLQPPDRRRRLELFATAYGLTSVEGLVDAVIDVQRRGIELVRALARAGAQPQARWVADGHAEELERRLAWSLAHRHLFDAP</sequence>
<keyword evidence="2" id="KW-0808">Transferase</keyword>
<dbReference type="OrthoDB" id="236897at2"/>
<evidence type="ECO:0000313" key="3">
    <source>
        <dbReference type="Proteomes" id="UP000249304"/>
    </source>
</evidence>
<dbReference type="Proteomes" id="UP000249304">
    <property type="component" value="Unassembled WGS sequence"/>
</dbReference>
<accession>A0A2W2EIH3</accession>
<evidence type="ECO:0000259" key="1">
    <source>
        <dbReference type="Pfam" id="PF01636"/>
    </source>
</evidence>
<dbReference type="GO" id="GO:0016740">
    <property type="term" value="F:transferase activity"/>
    <property type="evidence" value="ECO:0007669"/>
    <property type="project" value="UniProtKB-KW"/>
</dbReference>
<name>A0A2W2EIH3_9ACTN</name>
<dbReference type="InterPro" id="IPR011009">
    <property type="entry name" value="Kinase-like_dom_sf"/>
</dbReference>
<protein>
    <submittedName>
        <fullName evidence="2">Aminoglycoside phosphotransferase</fullName>
    </submittedName>
</protein>
<dbReference type="SUPFAM" id="SSF56112">
    <property type="entry name" value="Protein kinase-like (PK-like)"/>
    <property type="match status" value="1"/>
</dbReference>
<dbReference type="Gene3D" id="3.90.1200.10">
    <property type="match status" value="1"/>
</dbReference>
<feature type="domain" description="Aminoglycoside phosphotransferase" evidence="1">
    <location>
        <begin position="120"/>
        <end position="174"/>
    </location>
</feature>
<comment type="caution">
    <text evidence="2">The sequence shown here is derived from an EMBL/GenBank/DDBJ whole genome shotgun (WGS) entry which is preliminary data.</text>
</comment>
<dbReference type="Pfam" id="PF01636">
    <property type="entry name" value="APH"/>
    <property type="match status" value="1"/>
</dbReference>
<proteinExistence type="predicted"/>